<feature type="compositionally biased region" description="Low complexity" evidence="2">
    <location>
        <begin position="432"/>
        <end position="445"/>
    </location>
</feature>
<feature type="coiled-coil region" evidence="1">
    <location>
        <begin position="74"/>
        <end position="101"/>
    </location>
</feature>
<feature type="compositionally biased region" description="Basic and acidic residues" evidence="2">
    <location>
        <begin position="14"/>
        <end position="26"/>
    </location>
</feature>
<organism evidence="3 4">
    <name type="scientific">Filobasidium floriforme</name>
    <dbReference type="NCBI Taxonomy" id="5210"/>
    <lineage>
        <taxon>Eukaryota</taxon>
        <taxon>Fungi</taxon>
        <taxon>Dikarya</taxon>
        <taxon>Basidiomycota</taxon>
        <taxon>Agaricomycotina</taxon>
        <taxon>Tremellomycetes</taxon>
        <taxon>Filobasidiales</taxon>
        <taxon>Filobasidiaceae</taxon>
        <taxon>Filobasidium</taxon>
    </lineage>
</organism>
<dbReference type="Proteomes" id="UP000812966">
    <property type="component" value="Unassembled WGS sequence"/>
</dbReference>
<evidence type="ECO:0000313" key="3">
    <source>
        <dbReference type="EMBL" id="KAG7529147.1"/>
    </source>
</evidence>
<feature type="compositionally biased region" description="Polar residues" evidence="2">
    <location>
        <begin position="1"/>
        <end position="11"/>
    </location>
</feature>
<feature type="compositionally biased region" description="Low complexity" evidence="2">
    <location>
        <begin position="667"/>
        <end position="677"/>
    </location>
</feature>
<name>A0A8K0JGC7_9TREE</name>
<feature type="region of interest" description="Disordered" evidence="2">
    <location>
        <begin position="213"/>
        <end position="253"/>
    </location>
</feature>
<feature type="compositionally biased region" description="Acidic residues" evidence="2">
    <location>
        <begin position="648"/>
        <end position="658"/>
    </location>
</feature>
<proteinExistence type="predicted"/>
<gene>
    <name evidence="3" type="ORF">FFLO_05788</name>
</gene>
<dbReference type="AlphaFoldDB" id="A0A8K0JGC7"/>
<evidence type="ECO:0000256" key="2">
    <source>
        <dbReference type="SAM" id="MobiDB-lite"/>
    </source>
</evidence>
<protein>
    <submittedName>
        <fullName evidence="3">Uncharacterized protein</fullName>
    </submittedName>
</protein>
<keyword evidence="4" id="KW-1185">Reference proteome</keyword>
<keyword evidence="1" id="KW-0175">Coiled coil</keyword>
<feature type="compositionally biased region" description="Polar residues" evidence="2">
    <location>
        <begin position="227"/>
        <end position="238"/>
    </location>
</feature>
<accession>A0A8K0JGC7</accession>
<evidence type="ECO:0000313" key="4">
    <source>
        <dbReference type="Proteomes" id="UP000812966"/>
    </source>
</evidence>
<feature type="region of interest" description="Disordered" evidence="2">
    <location>
        <begin position="586"/>
        <end position="677"/>
    </location>
</feature>
<feature type="compositionally biased region" description="Polar residues" evidence="2">
    <location>
        <begin position="598"/>
        <end position="611"/>
    </location>
</feature>
<reference evidence="3" key="1">
    <citation type="submission" date="2020-04" db="EMBL/GenBank/DDBJ databases">
        <title>Analysis of mating type loci in Filobasidium floriforme.</title>
        <authorList>
            <person name="Nowrousian M."/>
        </authorList>
    </citation>
    <scope>NUCLEOTIDE SEQUENCE</scope>
    <source>
        <strain evidence="3">CBS 6242</strain>
    </source>
</reference>
<comment type="caution">
    <text evidence="3">The sequence shown here is derived from an EMBL/GenBank/DDBJ whole genome shotgun (WGS) entry which is preliminary data.</text>
</comment>
<feature type="region of interest" description="Disordered" evidence="2">
    <location>
        <begin position="1"/>
        <end position="36"/>
    </location>
</feature>
<feature type="region of interest" description="Disordered" evidence="2">
    <location>
        <begin position="430"/>
        <end position="474"/>
    </location>
</feature>
<feature type="coiled-coil region" evidence="1">
    <location>
        <begin position="163"/>
        <end position="190"/>
    </location>
</feature>
<dbReference type="EMBL" id="JABELV010000157">
    <property type="protein sequence ID" value="KAG7529147.1"/>
    <property type="molecule type" value="Genomic_DNA"/>
</dbReference>
<feature type="compositionally biased region" description="Low complexity" evidence="2">
    <location>
        <begin position="239"/>
        <end position="252"/>
    </location>
</feature>
<sequence>MSVSRFNTPTRSKSRSEMNLKLEETPAKPSSIVNNDNDDHPLLLELASLRTSLRKFQHVSHLSSMQLQSKMMESLLVNEQAERLKRELEAAKTELEALHKSTPDPFPTPSSQALSELTLAHRRLSSKLDHTQNAFEASQKVVAVKEAEAATWKRERDAMGVLLQEWRDRVIQTEREREEERVRRVGAEEELRVLRGVSSGGQLEVSTGGLAVQPATQPEGHQIRPSEPTSDVNVQQTGSLPPTSSSAPSHSPAELQGLKRLTADFTTSLGACHEKIAHLETLTDELKASKDIAVQEADEARSLYAKVQGEIEVIRAEDFGAGKVVERYMAFTQKMTQQLHTHMQTANNRLSLTVTNLRSQLFATQTLLSREESRSKQLRAAIDELAEGYERETFGRRREVGLRMKALEREERRDEQGRRWVDRVRRERTRLDVSSGSNSNGYSNNKLGASPSRRTTRLNSFGGGANAGSASSTSLSSMLGAPAPHDYAHGEQLSLLWDLLESGLQLFKDSTEDLVDRVSPGLAATTDGDLVESPIDGRNLGMDSSLGRILLAQEIVTGLTADLEREVKRNVELERERLGFLSSKWDEPVTAEPDEQSKSGMSEQATVSVTEVNPLPAVETPSEVATIAGIGHNEDPEDGTKPAATNGEPDEFFDSIEEDPLRPPPTLTSSDPTPTISPEVESLINRLRTRNPSYRSTQKALHDCALSLTNLRGTRQQLPAEYQAALQILLDGIHDVIEDVRVEVEIAIADDDRSAKGHQTVLSLQGNDENDGIRIQVSKAAEALLDPERTRSREGNFDRRLGDVEHDLVEIKMAILDVQSREALSLGPHEGDLLNPHPLDAKREETLDPFTNLNLKTVNVRTPNAISVPMNVTRPAVSPGLTDRPGLGNNMKRGFFPALSRTFSGTTPVVPLSRAVSSSNIHVNGNGNVGTNGVRNGRDEGLAINGHSNHETGADASVGMDDADDGDVE</sequence>
<feature type="region of interest" description="Disordered" evidence="2">
    <location>
        <begin position="940"/>
        <end position="969"/>
    </location>
</feature>
<evidence type="ECO:0000256" key="1">
    <source>
        <dbReference type="SAM" id="Coils"/>
    </source>
</evidence>
<dbReference type="OrthoDB" id="2592022at2759"/>